<proteinExistence type="predicted"/>
<sequence length="139" mass="16164">MTLPISSYEKLLDQVRELTHETRLLQRDLHSALYNANIPADVNHNFNYERRDCKKEWKLYTIAFTSGLMAPNIVLDASLLFQRSEKTSVIVSFHLLRKAAAAISDFVHDFYRIWRVSTIFDQATSPVDFWPREATSTID</sequence>
<keyword evidence="2" id="KW-1185">Reference proteome</keyword>
<protein>
    <submittedName>
        <fullName evidence="1">Uncharacterized protein</fullName>
    </submittedName>
</protein>
<name>A0A834JFK0_VESGE</name>
<dbReference type="AlphaFoldDB" id="A0A834JFK0"/>
<dbReference type="Proteomes" id="UP000617340">
    <property type="component" value="Unassembled WGS sequence"/>
</dbReference>
<comment type="caution">
    <text evidence="1">The sequence shown here is derived from an EMBL/GenBank/DDBJ whole genome shotgun (WGS) entry which is preliminary data.</text>
</comment>
<evidence type="ECO:0000313" key="1">
    <source>
        <dbReference type="EMBL" id="KAF7387531.1"/>
    </source>
</evidence>
<dbReference type="EMBL" id="JACSDZ010000014">
    <property type="protein sequence ID" value="KAF7387531.1"/>
    <property type="molecule type" value="Genomic_DNA"/>
</dbReference>
<reference evidence="1" key="1">
    <citation type="journal article" date="2020" name="G3 (Bethesda)">
        <title>High-Quality Assemblies for Three Invasive Social Wasps from the &lt;i&gt;Vespula&lt;/i&gt; Genus.</title>
        <authorList>
            <person name="Harrop T.W.R."/>
            <person name="Guhlin J."/>
            <person name="McLaughlin G.M."/>
            <person name="Permina E."/>
            <person name="Stockwell P."/>
            <person name="Gilligan J."/>
            <person name="Le Lec M.F."/>
            <person name="Gruber M.A.M."/>
            <person name="Quinn O."/>
            <person name="Lovegrove M."/>
            <person name="Duncan E.J."/>
            <person name="Remnant E.J."/>
            <person name="Van Eeckhoven J."/>
            <person name="Graham B."/>
            <person name="Knapp R.A."/>
            <person name="Langford K.W."/>
            <person name="Kronenberg Z."/>
            <person name="Press M.O."/>
            <person name="Eacker S.M."/>
            <person name="Wilson-Rankin E.E."/>
            <person name="Purcell J."/>
            <person name="Lester P.J."/>
            <person name="Dearden P.K."/>
        </authorList>
    </citation>
    <scope>NUCLEOTIDE SEQUENCE</scope>
    <source>
        <strain evidence="1">Linc-1</strain>
    </source>
</reference>
<organism evidence="1 2">
    <name type="scientific">Vespula germanica</name>
    <name type="common">German yellow jacket</name>
    <name type="synonym">Paravespula germanica</name>
    <dbReference type="NCBI Taxonomy" id="30212"/>
    <lineage>
        <taxon>Eukaryota</taxon>
        <taxon>Metazoa</taxon>
        <taxon>Ecdysozoa</taxon>
        <taxon>Arthropoda</taxon>
        <taxon>Hexapoda</taxon>
        <taxon>Insecta</taxon>
        <taxon>Pterygota</taxon>
        <taxon>Neoptera</taxon>
        <taxon>Endopterygota</taxon>
        <taxon>Hymenoptera</taxon>
        <taxon>Apocrita</taxon>
        <taxon>Aculeata</taxon>
        <taxon>Vespoidea</taxon>
        <taxon>Vespidae</taxon>
        <taxon>Vespinae</taxon>
        <taxon>Vespula</taxon>
    </lineage>
</organism>
<gene>
    <name evidence="1" type="ORF">HZH68_013208</name>
</gene>
<evidence type="ECO:0000313" key="2">
    <source>
        <dbReference type="Proteomes" id="UP000617340"/>
    </source>
</evidence>
<accession>A0A834JFK0</accession>